<dbReference type="InterPro" id="IPR002488">
    <property type="entry name" value="Gemini_C4"/>
</dbReference>
<feature type="compositionally biased region" description="Polar residues" evidence="3">
    <location>
        <begin position="57"/>
        <end position="69"/>
    </location>
</feature>
<dbReference type="OrthoDB" id="24090at10239"/>
<evidence type="ECO:0000256" key="1">
    <source>
        <dbReference type="ARBA" id="ARBA00008996"/>
    </source>
</evidence>
<reference evidence="4 5" key="2">
    <citation type="journal article" date="2014" name="Arch. Virol.">
        <title>Complete genome sequence of a new begomovirus associated with yellow mosaic disease of Hemidesmus indicus in India.</title>
        <authorList>
            <person name="Reddy M.S."/>
            <person name="Kanakala S."/>
            <person name="Srinivas K.P."/>
            <person name="Hema M."/>
            <person name="Malathi V.G."/>
            <person name="Sreenivasulu P."/>
        </authorList>
    </citation>
    <scope>NUCLEOTIDE SEQUENCE</scope>
</reference>
<accession>S5VP26</accession>
<feature type="region of interest" description="Disordered" evidence="3">
    <location>
        <begin position="39"/>
        <end position="78"/>
    </location>
</feature>
<proteinExistence type="inferred from homology"/>
<evidence type="ECO:0000313" key="5">
    <source>
        <dbReference type="Proteomes" id="UP000201717"/>
    </source>
</evidence>
<name>S5VP26_9GEMI</name>
<reference evidence="4" key="1">
    <citation type="submission" date="2013-04" db="EMBL/GenBank/DDBJ databases">
        <authorList>
            <person name="Sreekanth Reddy M."/>
            <person name="Kanakala S."/>
            <person name="Srinivas K.P."/>
            <person name="Hema M."/>
            <person name="Malathi V.G."/>
            <person name="Sreenivasulu P."/>
        </authorList>
    </citation>
    <scope>NUCLEOTIDE SEQUENCE</scope>
</reference>
<dbReference type="EMBL" id="KC898544">
    <property type="protein sequence ID" value="AGS77279.1"/>
    <property type="molecule type" value="Genomic_DNA"/>
</dbReference>
<protein>
    <submittedName>
        <fullName evidence="4">AC4</fullName>
    </submittedName>
</protein>
<dbReference type="Proteomes" id="UP000201717">
    <property type="component" value="Segment DNA A"/>
</dbReference>
<dbReference type="GeneID" id="16548214"/>
<dbReference type="Pfam" id="PF01492">
    <property type="entry name" value="Gemini_C4"/>
    <property type="match status" value="1"/>
</dbReference>
<organism evidence="4">
    <name type="scientific">Hemidesmus yellow mosaic virus</name>
    <dbReference type="NCBI Taxonomy" id="1383052"/>
    <lineage>
        <taxon>Viruses</taxon>
        <taxon>Monodnaviria</taxon>
        <taxon>Shotokuvirae</taxon>
        <taxon>Cressdnaviricota</taxon>
        <taxon>Repensiviricetes</taxon>
        <taxon>Geplafuvirales</taxon>
        <taxon>Geminiviridae</taxon>
        <taxon>Begomovirus</taxon>
        <taxon>Begomovirus hemidesmi</taxon>
    </lineage>
</organism>
<sequence>MGNLISMCCCSSRENTTAPPIVSSICLTQAVAPVSTQTFNALSPPPTSRHISERTETPSTGVSFRSTMRSARGGQKSANDAYVSAITQEVSRRLLILLKN</sequence>
<dbReference type="KEGG" id="vg:16548214"/>
<keyword evidence="5" id="KW-1185">Reference proteome</keyword>
<evidence type="ECO:0000313" key="4">
    <source>
        <dbReference type="EMBL" id="AGS77279.1"/>
    </source>
</evidence>
<comment type="similarity">
    <text evidence="1">Belongs to the geminiviridae protein AC4/C4 family.</text>
</comment>
<dbReference type="RefSeq" id="YP_008411026.1">
    <property type="nucleotide sequence ID" value="NC_022073.1"/>
</dbReference>
<keyword evidence="2" id="KW-0945">Host-virus interaction</keyword>
<evidence type="ECO:0000256" key="3">
    <source>
        <dbReference type="SAM" id="MobiDB-lite"/>
    </source>
</evidence>
<evidence type="ECO:0000256" key="2">
    <source>
        <dbReference type="ARBA" id="ARBA00022581"/>
    </source>
</evidence>
<dbReference type="EMBL" id="KC898543">
    <property type="protein sequence ID" value="AGS77272.1"/>
    <property type="molecule type" value="Genomic_DNA"/>
</dbReference>